<dbReference type="PANTHER" id="PTHR46093">
    <property type="entry name" value="ACYL-COA-BINDING DOMAIN-CONTAINING PROTEIN 5"/>
    <property type="match status" value="1"/>
</dbReference>
<feature type="transmembrane region" description="Helical" evidence="4">
    <location>
        <begin position="901"/>
        <end position="925"/>
    </location>
</feature>
<protein>
    <submittedName>
        <fullName evidence="5">Uncharacterized protein</fullName>
    </submittedName>
</protein>
<feature type="compositionally biased region" description="Basic and acidic residues" evidence="3">
    <location>
        <begin position="1014"/>
        <end position="1028"/>
    </location>
</feature>
<sequence>MRLFDLFSLYNSKLRGPIGATLRIVRSDVGDHCTRDCRGRGTRPIHRTFPATSLSPPATSSRGRSLNFFFGKQMLAHGPHSWLPVFFAICFSLPTRSAISTSTPTPPLQWLNITQLLSGPGAPPLKGASLGYDESTRTLLVFGGESESGFPTSTTYLYVSCLCPCTTEADAYRTCSLNLNSLIWTVPTPPTGLDGAPSPRSGAISGFDWAANQRQCHLVIGGRDSNGNGLSDVWEYDFLDQFWASVTLSTGGPSGRWGAAGGNDPRVAYLPTSGLNNSFYLAGGQDQNSISPLSDVWRLNISGTLSPNNPTQVSGSWDSLSVSTLPSLQGPAGTVISQTIITGGGCEATSPANTDSACAVGDSFIINTSSRSSIKPASCSAPRYEGVMVPNLNSASTSFGSQVFLLLGTFNTSLWDDGNGLSRGEVAVLDTSTGSWTRILPAGDPSSTSPYPSPRSGASAIAYQEALIGQSRTSASDIIVFGGQDENGEYLSEVWLLRAYNGVITKSGDQSWGGYGNGQLQSGSNASGTGVTNTYLSTCATQLSPDVPPPTSTSTPAPTSSGTITTAHTYNVSIIHKILAPLSIALVFPLILFYRLSSPSLRSPAEPPHKPSPVPILLISGFLIFGLGIAGLISSFTSISYDSSLVRRGKVPLHLRTGHGIAGVALAAAFYVIIPIGFLYSLCMRHRSGRRNSLSRDEAEKLSARSPALSTTILEGLPDHPPSASHSRSQSSTGLLQFWKRSMDHSTPADVDSDEFGIRDPPSPSPRPSRGFEIVNRPKNAQRGSSHSTSGLLDHSPPRAAAYIPMRLGDISWLNRRRMVNTVGDLDFALTQIPRTPEPRTSTPTHGLFNRGSAASAHLFSLPPIKYPSLPEVAFRIIFHALLLALCILSLYQLWNGGSRTGFLVFLVFTLGSYVAMGVFAWLGWPSDSILTVTLSRLRARPQTHHVNRPFQSDSMPMSSTSPEPSLPFVSDPRGPYLHSPPFRTAQEDESYMSTGRNHEDGDDDPNDNEDEETRQRRIEDEMNRRDVSIVTVPKRKLWIANPS</sequence>
<reference evidence="5" key="2">
    <citation type="submission" date="2020-11" db="EMBL/GenBank/DDBJ databases">
        <authorList>
            <consortium name="DOE Joint Genome Institute"/>
            <person name="Kuo A."/>
            <person name="Miyauchi S."/>
            <person name="Kiss E."/>
            <person name="Drula E."/>
            <person name="Kohler A."/>
            <person name="Sanchez-Garcia M."/>
            <person name="Andreopoulos B."/>
            <person name="Barry K.W."/>
            <person name="Bonito G."/>
            <person name="Buee M."/>
            <person name="Carver A."/>
            <person name="Chen C."/>
            <person name="Cichocki N."/>
            <person name="Clum A."/>
            <person name="Culley D."/>
            <person name="Crous P.W."/>
            <person name="Fauchery L."/>
            <person name="Girlanda M."/>
            <person name="Hayes R."/>
            <person name="Keri Z."/>
            <person name="Labutti K."/>
            <person name="Lipzen A."/>
            <person name="Lombard V."/>
            <person name="Magnuson J."/>
            <person name="Maillard F."/>
            <person name="Morin E."/>
            <person name="Murat C."/>
            <person name="Nolan M."/>
            <person name="Ohm R."/>
            <person name="Pangilinan J."/>
            <person name="Pereira M."/>
            <person name="Perotto S."/>
            <person name="Peter M."/>
            <person name="Riley R."/>
            <person name="Sitrit Y."/>
            <person name="Stielow B."/>
            <person name="Szollosi G."/>
            <person name="Zifcakova L."/>
            <person name="Stursova M."/>
            <person name="Spatafora J.W."/>
            <person name="Tedersoo L."/>
            <person name="Vaario L.-M."/>
            <person name="Yamada A."/>
            <person name="Yan M."/>
            <person name="Wang P."/>
            <person name="Xu J."/>
            <person name="Bruns T."/>
            <person name="Baldrian P."/>
            <person name="Vilgalys R."/>
            <person name="Henrissat B."/>
            <person name="Grigoriev I.V."/>
            <person name="Hibbett D."/>
            <person name="Nagy L.G."/>
            <person name="Martin F.M."/>
        </authorList>
    </citation>
    <scope>NUCLEOTIDE SEQUENCE</scope>
    <source>
        <strain evidence="5">UH-Tt-Lm1</strain>
    </source>
</reference>
<feature type="transmembrane region" description="Helical" evidence="4">
    <location>
        <begin position="661"/>
        <end position="683"/>
    </location>
</feature>
<feature type="compositionally biased region" description="Acidic residues" evidence="3">
    <location>
        <begin position="1001"/>
        <end position="1013"/>
    </location>
</feature>
<comment type="caution">
    <text evidence="5">The sequence shown here is derived from an EMBL/GenBank/DDBJ whole genome shotgun (WGS) entry which is preliminary data.</text>
</comment>
<accession>A0A9P6H6P5</accession>
<evidence type="ECO:0000256" key="3">
    <source>
        <dbReference type="SAM" id="MobiDB-lite"/>
    </source>
</evidence>
<gene>
    <name evidence="5" type="ORF">BJ322DRAFT_320204</name>
</gene>
<keyword evidence="1" id="KW-0880">Kelch repeat</keyword>
<dbReference type="AlphaFoldDB" id="A0A9P6H6P5"/>
<dbReference type="InterPro" id="IPR015915">
    <property type="entry name" value="Kelch-typ_b-propeller"/>
</dbReference>
<keyword evidence="4" id="KW-1133">Transmembrane helix</keyword>
<feature type="compositionally biased region" description="Low complexity" evidence="3">
    <location>
        <begin position="552"/>
        <end position="562"/>
    </location>
</feature>
<evidence type="ECO:0000313" key="6">
    <source>
        <dbReference type="Proteomes" id="UP000736335"/>
    </source>
</evidence>
<reference evidence="5" key="1">
    <citation type="journal article" date="2020" name="Nat. Commun.">
        <title>Large-scale genome sequencing of mycorrhizal fungi provides insights into the early evolution of symbiotic traits.</title>
        <authorList>
            <person name="Miyauchi S."/>
            <person name="Kiss E."/>
            <person name="Kuo A."/>
            <person name="Drula E."/>
            <person name="Kohler A."/>
            <person name="Sanchez-Garcia M."/>
            <person name="Morin E."/>
            <person name="Andreopoulos B."/>
            <person name="Barry K.W."/>
            <person name="Bonito G."/>
            <person name="Buee M."/>
            <person name="Carver A."/>
            <person name="Chen C."/>
            <person name="Cichocki N."/>
            <person name="Clum A."/>
            <person name="Culley D."/>
            <person name="Crous P.W."/>
            <person name="Fauchery L."/>
            <person name="Girlanda M."/>
            <person name="Hayes R.D."/>
            <person name="Keri Z."/>
            <person name="LaButti K."/>
            <person name="Lipzen A."/>
            <person name="Lombard V."/>
            <person name="Magnuson J."/>
            <person name="Maillard F."/>
            <person name="Murat C."/>
            <person name="Nolan M."/>
            <person name="Ohm R.A."/>
            <person name="Pangilinan J."/>
            <person name="Pereira M.F."/>
            <person name="Perotto S."/>
            <person name="Peter M."/>
            <person name="Pfister S."/>
            <person name="Riley R."/>
            <person name="Sitrit Y."/>
            <person name="Stielow J.B."/>
            <person name="Szollosi G."/>
            <person name="Zifcakova L."/>
            <person name="Stursova M."/>
            <person name="Spatafora J.W."/>
            <person name="Tedersoo L."/>
            <person name="Vaario L.M."/>
            <person name="Yamada A."/>
            <person name="Yan M."/>
            <person name="Wang P."/>
            <person name="Xu J."/>
            <person name="Bruns T."/>
            <person name="Baldrian P."/>
            <person name="Vilgalys R."/>
            <person name="Dunand C."/>
            <person name="Henrissat B."/>
            <person name="Grigoriev I.V."/>
            <person name="Hibbett D."/>
            <person name="Nagy L.G."/>
            <person name="Martin F.M."/>
        </authorList>
    </citation>
    <scope>NUCLEOTIDE SEQUENCE</scope>
    <source>
        <strain evidence="5">UH-Tt-Lm1</strain>
    </source>
</reference>
<feature type="region of interest" description="Disordered" evidence="3">
    <location>
        <begin position="542"/>
        <end position="562"/>
    </location>
</feature>
<name>A0A9P6H6P5_9AGAM</name>
<evidence type="ECO:0000256" key="2">
    <source>
        <dbReference type="ARBA" id="ARBA00022737"/>
    </source>
</evidence>
<evidence type="ECO:0000256" key="4">
    <source>
        <dbReference type="SAM" id="Phobius"/>
    </source>
</evidence>
<evidence type="ECO:0000256" key="1">
    <source>
        <dbReference type="ARBA" id="ARBA00022441"/>
    </source>
</evidence>
<dbReference type="EMBL" id="WIUZ02000017">
    <property type="protein sequence ID" value="KAF9780197.1"/>
    <property type="molecule type" value="Genomic_DNA"/>
</dbReference>
<feature type="region of interest" description="Disordered" evidence="3">
    <location>
        <begin position="946"/>
        <end position="1028"/>
    </location>
</feature>
<keyword evidence="4" id="KW-0812">Transmembrane</keyword>
<feature type="transmembrane region" description="Helical" evidence="4">
    <location>
        <begin position="578"/>
        <end position="596"/>
    </location>
</feature>
<dbReference type="Gene3D" id="2.120.10.80">
    <property type="entry name" value="Kelch-type beta propeller"/>
    <property type="match status" value="2"/>
</dbReference>
<dbReference type="PANTHER" id="PTHR46093:SF18">
    <property type="entry name" value="FIBRONECTIN TYPE-III DOMAIN-CONTAINING PROTEIN"/>
    <property type="match status" value="1"/>
</dbReference>
<dbReference type="Proteomes" id="UP000736335">
    <property type="component" value="Unassembled WGS sequence"/>
</dbReference>
<keyword evidence="6" id="KW-1185">Reference proteome</keyword>
<evidence type="ECO:0000313" key="5">
    <source>
        <dbReference type="EMBL" id="KAF9780197.1"/>
    </source>
</evidence>
<feature type="region of interest" description="Disordered" evidence="3">
    <location>
        <begin position="746"/>
        <end position="773"/>
    </location>
</feature>
<feature type="compositionally biased region" description="Low complexity" evidence="3">
    <location>
        <begin position="953"/>
        <end position="968"/>
    </location>
</feature>
<feature type="transmembrane region" description="Helical" evidence="4">
    <location>
        <begin position="873"/>
        <end position="895"/>
    </location>
</feature>
<keyword evidence="2" id="KW-0677">Repeat</keyword>
<proteinExistence type="predicted"/>
<organism evidence="5 6">
    <name type="scientific">Thelephora terrestris</name>
    <dbReference type="NCBI Taxonomy" id="56493"/>
    <lineage>
        <taxon>Eukaryota</taxon>
        <taxon>Fungi</taxon>
        <taxon>Dikarya</taxon>
        <taxon>Basidiomycota</taxon>
        <taxon>Agaricomycotina</taxon>
        <taxon>Agaricomycetes</taxon>
        <taxon>Thelephorales</taxon>
        <taxon>Thelephoraceae</taxon>
        <taxon>Thelephora</taxon>
    </lineage>
</organism>
<feature type="transmembrane region" description="Helical" evidence="4">
    <location>
        <begin position="616"/>
        <end position="641"/>
    </location>
</feature>
<dbReference type="SUPFAM" id="SSF117281">
    <property type="entry name" value="Kelch motif"/>
    <property type="match status" value="1"/>
</dbReference>
<dbReference type="OrthoDB" id="10250130at2759"/>
<keyword evidence="4" id="KW-0472">Membrane</keyword>